<keyword evidence="1" id="KW-0539">Nucleus</keyword>
<dbReference type="Pfam" id="PF11951">
    <property type="entry name" value="Fungal_trans_2"/>
    <property type="match status" value="1"/>
</dbReference>
<protein>
    <submittedName>
        <fullName evidence="2">Uncharacterized protein</fullName>
    </submittedName>
</protein>
<comment type="caution">
    <text evidence="2">The sequence shown here is derived from an EMBL/GenBank/DDBJ whole genome shotgun (WGS) entry which is preliminary data.</text>
</comment>
<evidence type="ECO:0000256" key="1">
    <source>
        <dbReference type="ARBA" id="ARBA00023242"/>
    </source>
</evidence>
<dbReference type="EMBL" id="CABFOC020000063">
    <property type="protein sequence ID" value="CAH0055981.1"/>
    <property type="molecule type" value="Genomic_DNA"/>
</dbReference>
<name>A0A9N9ZIC0_9HYPO</name>
<accession>A0A9N9ZIC0</accession>
<dbReference type="OrthoDB" id="5059901at2759"/>
<organism evidence="2 3">
    <name type="scientific">Clonostachys solani</name>
    <dbReference type="NCBI Taxonomy" id="160281"/>
    <lineage>
        <taxon>Eukaryota</taxon>
        <taxon>Fungi</taxon>
        <taxon>Dikarya</taxon>
        <taxon>Ascomycota</taxon>
        <taxon>Pezizomycotina</taxon>
        <taxon>Sordariomycetes</taxon>
        <taxon>Hypocreomycetidae</taxon>
        <taxon>Hypocreales</taxon>
        <taxon>Bionectriaceae</taxon>
        <taxon>Clonostachys</taxon>
    </lineage>
</organism>
<reference evidence="2" key="1">
    <citation type="submission" date="2021-10" db="EMBL/GenBank/DDBJ databases">
        <authorList>
            <person name="Piombo E."/>
        </authorList>
    </citation>
    <scope>NUCLEOTIDE SEQUENCE</scope>
</reference>
<dbReference type="InterPro" id="IPR021858">
    <property type="entry name" value="Fun_TF"/>
</dbReference>
<evidence type="ECO:0000313" key="3">
    <source>
        <dbReference type="Proteomes" id="UP000775872"/>
    </source>
</evidence>
<dbReference type="AlphaFoldDB" id="A0A9N9ZIC0"/>
<proteinExistence type="predicted"/>
<keyword evidence="3" id="KW-1185">Reference proteome</keyword>
<dbReference type="Proteomes" id="UP000775872">
    <property type="component" value="Unassembled WGS sequence"/>
</dbReference>
<evidence type="ECO:0000313" key="2">
    <source>
        <dbReference type="EMBL" id="CAH0055981.1"/>
    </source>
</evidence>
<sequence>MLTQILPVGEEISQWICPFRTYNNEFKTVLVPFALSSPEVLDALFAASFHRLAYYGRSEFNAKAETFKSSAITGLMNGSGQIPKSEYHQLAAIAVVIVLIYDDMISAQDYFRNLTPVLVHLITTVDLKSARNQTLARFLEEQLGLLLILVLPYMAPDDKTVDKIYRFLEKFAMADGGHKSRPSLAFCLRQSVTVWLRKVKDPNADVDGILEDMRWRLEYSPDLPSFDHYLTWVYFNCAASASKKTLRDFFTCRLNWHTTTFGFKNVSLMVDFLQVLWENEQTWPSLIQFHNEYICA</sequence>
<gene>
    <name evidence="2" type="ORF">CSOL1703_00005915</name>
</gene>